<dbReference type="AlphaFoldDB" id="A0A1V4IXS4"/>
<feature type="DNA-binding region" description="H-T-H motif" evidence="4">
    <location>
        <begin position="25"/>
        <end position="44"/>
    </location>
</feature>
<feature type="domain" description="HTH tetR-type" evidence="5">
    <location>
        <begin position="2"/>
        <end position="62"/>
    </location>
</feature>
<name>A0A1V4IXS4_9CLOT</name>
<dbReference type="EMBL" id="MZGV01000003">
    <property type="protein sequence ID" value="OPJ64575.1"/>
    <property type="molecule type" value="Genomic_DNA"/>
</dbReference>
<dbReference type="FunFam" id="1.10.10.60:FF:000141">
    <property type="entry name" value="TetR family transcriptional regulator"/>
    <property type="match status" value="1"/>
</dbReference>
<reference evidence="6 7" key="1">
    <citation type="submission" date="2017-03" db="EMBL/GenBank/DDBJ databases">
        <title>Genome sequence of Clostridium oryzae DSM 28571.</title>
        <authorList>
            <person name="Poehlein A."/>
            <person name="Daniel R."/>
        </authorList>
    </citation>
    <scope>NUCLEOTIDE SEQUENCE [LARGE SCALE GENOMIC DNA]</scope>
    <source>
        <strain evidence="6 7">DSM 28571</strain>
    </source>
</reference>
<keyword evidence="3" id="KW-0804">Transcription</keyword>
<dbReference type="PROSITE" id="PS50977">
    <property type="entry name" value="HTH_TETR_2"/>
    <property type="match status" value="1"/>
</dbReference>
<comment type="caution">
    <text evidence="6">The sequence shown here is derived from an EMBL/GenBank/DDBJ whole genome shotgun (WGS) entry which is preliminary data.</text>
</comment>
<protein>
    <submittedName>
        <fullName evidence="6">Fatty acid metabolism regulator protein</fullName>
    </submittedName>
</protein>
<dbReference type="SUPFAM" id="SSF46689">
    <property type="entry name" value="Homeodomain-like"/>
    <property type="match status" value="1"/>
</dbReference>
<evidence type="ECO:0000256" key="4">
    <source>
        <dbReference type="PROSITE-ProRule" id="PRU00335"/>
    </source>
</evidence>
<dbReference type="PRINTS" id="PR00455">
    <property type="entry name" value="HTHTETR"/>
</dbReference>
<dbReference type="PROSITE" id="PS01081">
    <property type="entry name" value="HTH_TETR_1"/>
    <property type="match status" value="1"/>
</dbReference>
<dbReference type="InterPro" id="IPR050624">
    <property type="entry name" value="HTH-type_Tx_Regulator"/>
</dbReference>
<dbReference type="InterPro" id="IPR001647">
    <property type="entry name" value="HTH_TetR"/>
</dbReference>
<dbReference type="STRING" id="1450648.CLORY_04420"/>
<dbReference type="SUPFAM" id="SSF48498">
    <property type="entry name" value="Tetracyclin repressor-like, C-terminal domain"/>
    <property type="match status" value="1"/>
</dbReference>
<gene>
    <name evidence="6" type="primary">fadR_2</name>
    <name evidence="6" type="ORF">CLORY_04420</name>
</gene>
<dbReference type="RefSeq" id="WP_079421901.1">
    <property type="nucleotide sequence ID" value="NZ_MZGV01000003.1"/>
</dbReference>
<organism evidence="6 7">
    <name type="scientific">Clostridium oryzae</name>
    <dbReference type="NCBI Taxonomy" id="1450648"/>
    <lineage>
        <taxon>Bacteria</taxon>
        <taxon>Bacillati</taxon>
        <taxon>Bacillota</taxon>
        <taxon>Clostridia</taxon>
        <taxon>Eubacteriales</taxon>
        <taxon>Clostridiaceae</taxon>
        <taxon>Clostridium</taxon>
    </lineage>
</organism>
<dbReference type="InterPro" id="IPR023772">
    <property type="entry name" value="DNA-bd_HTH_TetR-type_CS"/>
</dbReference>
<sequence>MNKTKRAIFDAAIKEFSNNGYSGATMDNIAIQAGVAKGTLYYHFKSKEEIFNYTITQGMEVVSEAVKEAIKDEEDITERLRIVCKVQLGVVYQNREFFNVVMSQLWGKEMRHSMLREVLKKYIKRIEGYLQEAMDKGAVKKGESSIMSYSFFGSVCAAAIYETINSSKKLNEIIDTLMGYMLNGIKA</sequence>
<keyword evidence="1" id="KW-0805">Transcription regulation</keyword>
<dbReference type="Gene3D" id="1.10.357.10">
    <property type="entry name" value="Tetracycline Repressor, domain 2"/>
    <property type="match status" value="1"/>
</dbReference>
<evidence type="ECO:0000313" key="7">
    <source>
        <dbReference type="Proteomes" id="UP000190080"/>
    </source>
</evidence>
<dbReference type="InterPro" id="IPR036271">
    <property type="entry name" value="Tet_transcr_reg_TetR-rel_C_sf"/>
</dbReference>
<evidence type="ECO:0000259" key="5">
    <source>
        <dbReference type="PROSITE" id="PS50977"/>
    </source>
</evidence>
<dbReference type="GO" id="GO:0045892">
    <property type="term" value="P:negative regulation of DNA-templated transcription"/>
    <property type="evidence" value="ECO:0007669"/>
    <property type="project" value="UniProtKB-ARBA"/>
</dbReference>
<dbReference type="InterPro" id="IPR013570">
    <property type="entry name" value="Tscrpt_reg_YsiA_C"/>
</dbReference>
<dbReference type="Pfam" id="PF00440">
    <property type="entry name" value="TetR_N"/>
    <property type="match status" value="1"/>
</dbReference>
<dbReference type="Proteomes" id="UP000190080">
    <property type="component" value="Unassembled WGS sequence"/>
</dbReference>
<evidence type="ECO:0000256" key="1">
    <source>
        <dbReference type="ARBA" id="ARBA00023015"/>
    </source>
</evidence>
<dbReference type="Pfam" id="PF08359">
    <property type="entry name" value="TetR_C_4"/>
    <property type="match status" value="1"/>
</dbReference>
<dbReference type="InterPro" id="IPR009057">
    <property type="entry name" value="Homeodomain-like_sf"/>
</dbReference>
<dbReference type="GO" id="GO:0003677">
    <property type="term" value="F:DNA binding"/>
    <property type="evidence" value="ECO:0007669"/>
    <property type="project" value="UniProtKB-UniRule"/>
</dbReference>
<dbReference type="OrthoDB" id="9785164at2"/>
<evidence type="ECO:0000256" key="2">
    <source>
        <dbReference type="ARBA" id="ARBA00023125"/>
    </source>
</evidence>
<accession>A0A1V4IXS4</accession>
<proteinExistence type="predicted"/>
<keyword evidence="7" id="KW-1185">Reference proteome</keyword>
<evidence type="ECO:0000313" key="6">
    <source>
        <dbReference type="EMBL" id="OPJ64575.1"/>
    </source>
</evidence>
<dbReference type="PANTHER" id="PTHR43479">
    <property type="entry name" value="ACREF/ENVCD OPERON REPRESSOR-RELATED"/>
    <property type="match status" value="1"/>
</dbReference>
<keyword evidence="2 4" id="KW-0238">DNA-binding</keyword>
<dbReference type="Gene3D" id="1.10.10.60">
    <property type="entry name" value="Homeodomain-like"/>
    <property type="match status" value="1"/>
</dbReference>
<dbReference type="PANTHER" id="PTHR43479:SF11">
    <property type="entry name" value="ACREF_ENVCD OPERON REPRESSOR-RELATED"/>
    <property type="match status" value="1"/>
</dbReference>
<evidence type="ECO:0000256" key="3">
    <source>
        <dbReference type="ARBA" id="ARBA00023163"/>
    </source>
</evidence>